<dbReference type="Proteomes" id="UP000636793">
    <property type="component" value="Unassembled WGS sequence"/>
</dbReference>
<gene>
    <name evidence="3" type="ORF">GCM10011492_41590</name>
</gene>
<evidence type="ECO:0000256" key="1">
    <source>
        <dbReference type="SAM" id="MobiDB-lite"/>
    </source>
</evidence>
<feature type="compositionally biased region" description="Basic and acidic residues" evidence="1">
    <location>
        <begin position="336"/>
        <end position="345"/>
    </location>
</feature>
<dbReference type="AlphaFoldDB" id="A0A916X019"/>
<evidence type="ECO:0000313" key="4">
    <source>
        <dbReference type="Proteomes" id="UP000636793"/>
    </source>
</evidence>
<sequence>MALDIRIYRNVFDEMLAIDVGSRYPVRKRKRLQGKGINAMSISHSVVDGAPVAEPGRGPEVLGILQAAAQLLDEVPGAVHQLGDDQEAELMTVLLRLQGRSSQVGTIVAADAVDRGAVTRSDAATTGQWISGRLSGETRLEPKTIRVMASVADACQHRKNTVITQALLKGSCSVESARTALLQADKVGPVIPTAERDDVMGWFLQIDPSLGCDGLTRLTRAIIDRFAPDELSKDDETLEGTESLSWSTTATGMTRLVAELSPANAAILKEAITAKSAPRPAKPTDPTDKTDKAAGADETAPASRSHGSGAAFGLNLDDDTTDTAERSGTATNSGESVRDERSPGKRRVDALMDLVGAGARAAAGDGVQASAATVLLTMGLQELLKGHGGTTGTGDVLDAGAARRLACTADLIPVVLGGPSQPLDVGRRERLATKAIRAAVILRDGGCSFPDCDRPPGFCEIHHVTPWWAGGETSLTDSAMLCGRHHQTVHRQGYTADVRPDRVVWDLTPGRMPGHQTATA</sequence>
<reference evidence="3" key="1">
    <citation type="journal article" date="2014" name="Int. J. Syst. Evol. Microbiol.">
        <title>Complete genome sequence of Corynebacterium casei LMG S-19264T (=DSM 44701T), isolated from a smear-ripened cheese.</title>
        <authorList>
            <consortium name="US DOE Joint Genome Institute (JGI-PGF)"/>
            <person name="Walter F."/>
            <person name="Albersmeier A."/>
            <person name="Kalinowski J."/>
            <person name="Ruckert C."/>
        </authorList>
    </citation>
    <scope>NUCLEOTIDE SEQUENCE</scope>
    <source>
        <strain evidence="3">CGMCC 1.15085</strain>
    </source>
</reference>
<name>A0A916X019_9MICO</name>
<feature type="compositionally biased region" description="Basic and acidic residues" evidence="1">
    <location>
        <begin position="285"/>
        <end position="295"/>
    </location>
</feature>
<dbReference type="InterPro" id="IPR003615">
    <property type="entry name" value="HNH_nuc"/>
</dbReference>
<protein>
    <recommendedName>
        <fullName evidence="2">HNH nuclease domain-containing protein</fullName>
    </recommendedName>
</protein>
<dbReference type="CDD" id="cd00085">
    <property type="entry name" value="HNHc"/>
    <property type="match status" value="1"/>
</dbReference>
<evidence type="ECO:0000313" key="3">
    <source>
        <dbReference type="EMBL" id="GGB46080.1"/>
    </source>
</evidence>
<proteinExistence type="predicted"/>
<feature type="compositionally biased region" description="Polar residues" evidence="1">
    <location>
        <begin position="326"/>
        <end position="335"/>
    </location>
</feature>
<keyword evidence="4" id="KW-1185">Reference proteome</keyword>
<dbReference type="EMBL" id="BMHI01000007">
    <property type="protein sequence ID" value="GGB46080.1"/>
    <property type="molecule type" value="Genomic_DNA"/>
</dbReference>
<reference evidence="3" key="2">
    <citation type="submission" date="2020-09" db="EMBL/GenBank/DDBJ databases">
        <authorList>
            <person name="Sun Q."/>
            <person name="Zhou Y."/>
        </authorList>
    </citation>
    <scope>NUCLEOTIDE SEQUENCE</scope>
    <source>
        <strain evidence="3">CGMCC 1.15085</strain>
    </source>
</reference>
<feature type="domain" description="HNH nuclease" evidence="2">
    <location>
        <begin position="435"/>
        <end position="487"/>
    </location>
</feature>
<dbReference type="InterPro" id="IPR003870">
    <property type="entry name" value="DUF222"/>
</dbReference>
<comment type="caution">
    <text evidence="3">The sequence shown here is derived from an EMBL/GenBank/DDBJ whole genome shotgun (WGS) entry which is preliminary data.</text>
</comment>
<dbReference type="Pfam" id="PF02720">
    <property type="entry name" value="DUF222"/>
    <property type="match status" value="1"/>
</dbReference>
<dbReference type="SMART" id="SM00507">
    <property type="entry name" value="HNHc"/>
    <property type="match status" value="1"/>
</dbReference>
<evidence type="ECO:0000259" key="2">
    <source>
        <dbReference type="SMART" id="SM00507"/>
    </source>
</evidence>
<accession>A0A916X019</accession>
<organism evidence="3 4">
    <name type="scientific">Flexivirga endophytica</name>
    <dbReference type="NCBI Taxonomy" id="1849103"/>
    <lineage>
        <taxon>Bacteria</taxon>
        <taxon>Bacillati</taxon>
        <taxon>Actinomycetota</taxon>
        <taxon>Actinomycetes</taxon>
        <taxon>Micrococcales</taxon>
        <taxon>Dermacoccaceae</taxon>
        <taxon>Flexivirga</taxon>
    </lineage>
</organism>
<feature type="region of interest" description="Disordered" evidence="1">
    <location>
        <begin position="271"/>
        <end position="345"/>
    </location>
</feature>